<reference evidence="1" key="1">
    <citation type="journal article" date="2015" name="Nature">
        <title>Complex archaea that bridge the gap between prokaryotes and eukaryotes.</title>
        <authorList>
            <person name="Spang A."/>
            <person name="Saw J.H."/>
            <person name="Jorgensen S.L."/>
            <person name="Zaremba-Niedzwiedzka K."/>
            <person name="Martijn J."/>
            <person name="Lind A.E."/>
            <person name="van Eijk R."/>
            <person name="Schleper C."/>
            <person name="Guy L."/>
            <person name="Ettema T.J."/>
        </authorList>
    </citation>
    <scope>NUCLEOTIDE SEQUENCE</scope>
</reference>
<proteinExistence type="predicted"/>
<organism evidence="1">
    <name type="scientific">marine sediment metagenome</name>
    <dbReference type="NCBI Taxonomy" id="412755"/>
    <lineage>
        <taxon>unclassified sequences</taxon>
        <taxon>metagenomes</taxon>
        <taxon>ecological metagenomes</taxon>
    </lineage>
</organism>
<name>A0A0F9IHP7_9ZZZZ</name>
<sequence>MALIGFQKQFAPDVECGIKTQTIRAPRKNPIKVGEILYLYGSLRTKQTRKLKEVVCQSVEEVRITVRLVRVKDNEGKFTHYNCLEYLDQFAKDDGFEGWNEMVEWFTDNHGLPFTGVLIKW</sequence>
<protein>
    <recommendedName>
        <fullName evidence="2">ASCH domain-containing protein</fullName>
    </recommendedName>
</protein>
<gene>
    <name evidence="1" type="ORF">LCGC14_1578640</name>
</gene>
<evidence type="ECO:0008006" key="2">
    <source>
        <dbReference type="Google" id="ProtNLM"/>
    </source>
</evidence>
<comment type="caution">
    <text evidence="1">The sequence shown here is derived from an EMBL/GenBank/DDBJ whole genome shotgun (WGS) entry which is preliminary data.</text>
</comment>
<dbReference type="EMBL" id="LAZR01012395">
    <property type="protein sequence ID" value="KKM27047.1"/>
    <property type="molecule type" value="Genomic_DNA"/>
</dbReference>
<accession>A0A0F9IHP7</accession>
<dbReference type="AlphaFoldDB" id="A0A0F9IHP7"/>
<evidence type="ECO:0000313" key="1">
    <source>
        <dbReference type="EMBL" id="KKM27047.1"/>
    </source>
</evidence>